<dbReference type="SMART" id="SM00382">
    <property type="entry name" value="AAA"/>
    <property type="match status" value="1"/>
</dbReference>
<comment type="caution">
    <text evidence="5">The sequence shown here is derived from an EMBL/GenBank/DDBJ whole genome shotgun (WGS) entry which is preliminary data.</text>
</comment>
<dbReference type="GO" id="GO:0016887">
    <property type="term" value="F:ATP hydrolysis activity"/>
    <property type="evidence" value="ECO:0007669"/>
    <property type="project" value="InterPro"/>
</dbReference>
<dbReference type="InterPro" id="IPR050166">
    <property type="entry name" value="ABC_transporter_ATP-bind"/>
</dbReference>
<gene>
    <name evidence="5" type="ORF">GD627_00115</name>
</gene>
<keyword evidence="1" id="KW-0813">Transport</keyword>
<dbReference type="SUPFAM" id="SSF52540">
    <property type="entry name" value="P-loop containing nucleoside triphosphate hydrolases"/>
    <property type="match status" value="1"/>
</dbReference>
<keyword evidence="2" id="KW-0547">Nucleotide-binding</keyword>
<keyword evidence="6" id="KW-1185">Reference proteome</keyword>
<dbReference type="InterPro" id="IPR003593">
    <property type="entry name" value="AAA+_ATPase"/>
</dbReference>
<dbReference type="InterPro" id="IPR003439">
    <property type="entry name" value="ABC_transporter-like_ATP-bd"/>
</dbReference>
<dbReference type="AlphaFoldDB" id="A0A5N6MRM2"/>
<dbReference type="PROSITE" id="PS50893">
    <property type="entry name" value="ABC_TRANSPORTER_2"/>
    <property type="match status" value="1"/>
</dbReference>
<dbReference type="GO" id="GO:0005524">
    <property type="term" value="F:ATP binding"/>
    <property type="evidence" value="ECO:0007669"/>
    <property type="project" value="UniProtKB-KW"/>
</dbReference>
<evidence type="ECO:0000313" key="6">
    <source>
        <dbReference type="Proteomes" id="UP000326852"/>
    </source>
</evidence>
<organism evidence="5 6">
    <name type="scientific">Arthrobacter yangruifuii</name>
    <dbReference type="NCBI Taxonomy" id="2606616"/>
    <lineage>
        <taxon>Bacteria</taxon>
        <taxon>Bacillati</taxon>
        <taxon>Actinomycetota</taxon>
        <taxon>Actinomycetes</taxon>
        <taxon>Micrococcales</taxon>
        <taxon>Micrococcaceae</taxon>
        <taxon>Arthrobacter</taxon>
    </lineage>
</organism>
<dbReference type="EMBL" id="VTFX01000001">
    <property type="protein sequence ID" value="KAD4059562.1"/>
    <property type="molecule type" value="Genomic_DNA"/>
</dbReference>
<dbReference type="Proteomes" id="UP000326852">
    <property type="component" value="Unassembled WGS sequence"/>
</dbReference>
<reference evidence="5 6" key="1">
    <citation type="submission" date="2019-08" db="EMBL/GenBank/DDBJ databases">
        <title>Arthrobacter sp. nov., isolated from plateau pika and Tibetan wild ass.</title>
        <authorList>
            <person name="Ge Y."/>
        </authorList>
    </citation>
    <scope>NUCLEOTIDE SEQUENCE [LARGE SCALE GENOMIC DNA]</scope>
    <source>
        <strain evidence="5 6">785</strain>
    </source>
</reference>
<feature type="domain" description="ABC transporter" evidence="4">
    <location>
        <begin position="18"/>
        <end position="248"/>
    </location>
</feature>
<dbReference type="Gene3D" id="3.40.50.300">
    <property type="entry name" value="P-loop containing nucleotide triphosphate hydrolases"/>
    <property type="match status" value="1"/>
</dbReference>
<dbReference type="PANTHER" id="PTHR42788">
    <property type="entry name" value="TAURINE IMPORT ATP-BINDING PROTEIN-RELATED"/>
    <property type="match status" value="1"/>
</dbReference>
<evidence type="ECO:0000256" key="2">
    <source>
        <dbReference type="ARBA" id="ARBA00022741"/>
    </source>
</evidence>
<dbReference type="InterPro" id="IPR027417">
    <property type="entry name" value="P-loop_NTPase"/>
</dbReference>
<sequence>MTSVLRTPTSGSGTALPVSFAGLGRSFGTGPDEQVVLRDISVDVRPGEVLAVLGPVGCGKSTLLRAAAGLDLPTAGTILIDGKPVLGADDRCAVAGREPRLLPSQTLQANIAVGLPKSSSASRGKAKVAELLDLVGLAAFAKHLPRAVSRGLAQRTSLARAFAREPGVLLLDEPFGALDALTRLKMRELLQSLHRAAPATVLLVTDDVDEALQLADRVAVLGTEDGVPGATVTEVQNVPGGRPWDRDRASSELARIRGHLVALLGVGHR</sequence>
<evidence type="ECO:0000259" key="4">
    <source>
        <dbReference type="PROSITE" id="PS50893"/>
    </source>
</evidence>
<name>A0A5N6MRM2_9MICC</name>
<keyword evidence="3 5" id="KW-0067">ATP-binding</keyword>
<dbReference type="RefSeq" id="WP_152270871.1">
    <property type="nucleotide sequence ID" value="NZ_VTFX01000001.1"/>
</dbReference>
<protein>
    <submittedName>
        <fullName evidence="5">ATP-binding cassette domain-containing protein</fullName>
    </submittedName>
</protein>
<dbReference type="Pfam" id="PF00005">
    <property type="entry name" value="ABC_tran"/>
    <property type="match status" value="1"/>
</dbReference>
<evidence type="ECO:0000313" key="5">
    <source>
        <dbReference type="EMBL" id="KAD4059562.1"/>
    </source>
</evidence>
<dbReference type="PANTHER" id="PTHR42788:SF19">
    <property type="entry name" value="ALIPHATIC SULFONATES IMPORT ATP-BINDING PROTEIN SSUB 2"/>
    <property type="match status" value="1"/>
</dbReference>
<proteinExistence type="predicted"/>
<evidence type="ECO:0000256" key="1">
    <source>
        <dbReference type="ARBA" id="ARBA00022448"/>
    </source>
</evidence>
<evidence type="ECO:0000256" key="3">
    <source>
        <dbReference type="ARBA" id="ARBA00022840"/>
    </source>
</evidence>
<accession>A0A5N6MRM2</accession>